<dbReference type="InterPro" id="IPR036188">
    <property type="entry name" value="FAD/NAD-bd_sf"/>
</dbReference>
<dbReference type="AlphaFoldDB" id="A0A3N1LIF2"/>
<gene>
    <name evidence="3" type="ORF">EDC65_2471</name>
</gene>
<reference evidence="3 4" key="1">
    <citation type="submission" date="2018-11" db="EMBL/GenBank/DDBJ databases">
        <title>Genomic Encyclopedia of Type Strains, Phase IV (KMG-IV): sequencing the most valuable type-strain genomes for metagenomic binning, comparative biology and taxonomic classification.</title>
        <authorList>
            <person name="Goeker M."/>
        </authorList>
    </citation>
    <scope>NUCLEOTIDE SEQUENCE [LARGE SCALE GENOMIC DNA]</scope>
    <source>
        <strain evidence="3 4">DSM 5900</strain>
    </source>
</reference>
<evidence type="ECO:0000259" key="2">
    <source>
        <dbReference type="Pfam" id="PF01266"/>
    </source>
</evidence>
<feature type="domain" description="FAD dependent oxidoreductase" evidence="2">
    <location>
        <begin position="39"/>
        <end position="389"/>
    </location>
</feature>
<dbReference type="PANTHER" id="PTHR13847:SF201">
    <property type="entry name" value="PUTATIBE OXIDOREDUCTASE"/>
    <property type="match status" value="1"/>
</dbReference>
<sequence length="411" mass="44276">MFEPETTAQPDLRGGVAPWHAGVTLPEMRPPTADLRCGVLIVGAGITGSLMAEHLTRMGLDVVVIDRERPGFGSTAASTAMLQWEIDTPLGKLADLYGFERAARIYQRSYAAARGLCGVIDELGLGCQLRQRQSVYLAAGDVGARDLLAEHELRTRAGLPGDFLDYRLLRQSFGFDREAAIVAPGSADADPLRLSLLLLETATRRGAKLLAADAVAWNSGLSSVTVGCADGRTIEADHVVLATGYVMPDFVPAGLHRLASSWAVATPVQRPDALWPERALVWEASETYAYARTTDDGRIVIGGEDDPDLIEPDARDQAMPDKARTLLAKLHTLWPPAVATADYVWSGVFGSTVDGLPLIGTVPDRPRIHAAYGYGGNGITFSFLASRMIHRLIAGGREDWFSDFAIDRSVP</sequence>
<evidence type="ECO:0000256" key="1">
    <source>
        <dbReference type="ARBA" id="ARBA00023002"/>
    </source>
</evidence>
<dbReference type="RefSeq" id="WP_123690026.1">
    <property type="nucleotide sequence ID" value="NZ_AP019700.1"/>
</dbReference>
<accession>A0A3N1LIF2</accession>
<dbReference type="InterPro" id="IPR006076">
    <property type="entry name" value="FAD-dep_OxRdtase"/>
</dbReference>
<keyword evidence="4" id="KW-1185">Reference proteome</keyword>
<name>A0A3N1LIF2_9PROT</name>
<organism evidence="3 4">
    <name type="scientific">Stella humosa</name>
    <dbReference type="NCBI Taxonomy" id="94"/>
    <lineage>
        <taxon>Bacteria</taxon>
        <taxon>Pseudomonadati</taxon>
        <taxon>Pseudomonadota</taxon>
        <taxon>Alphaproteobacteria</taxon>
        <taxon>Rhodospirillales</taxon>
        <taxon>Stellaceae</taxon>
        <taxon>Stella</taxon>
    </lineage>
</organism>
<keyword evidence="1" id="KW-0560">Oxidoreductase</keyword>
<dbReference type="OrthoDB" id="311718at2"/>
<evidence type="ECO:0000313" key="3">
    <source>
        <dbReference type="EMBL" id="ROP90619.1"/>
    </source>
</evidence>
<dbReference type="GO" id="GO:0016491">
    <property type="term" value="F:oxidoreductase activity"/>
    <property type="evidence" value="ECO:0007669"/>
    <property type="project" value="UniProtKB-KW"/>
</dbReference>
<dbReference type="SUPFAM" id="SSF51905">
    <property type="entry name" value="FAD/NAD(P)-binding domain"/>
    <property type="match status" value="1"/>
</dbReference>
<protein>
    <submittedName>
        <fullName evidence="3">Glycine/D-amino acid oxidase-like deaminating enzyme</fullName>
    </submittedName>
</protein>
<evidence type="ECO:0000313" key="4">
    <source>
        <dbReference type="Proteomes" id="UP000278222"/>
    </source>
</evidence>
<dbReference type="EMBL" id="RJKX01000014">
    <property type="protein sequence ID" value="ROP90619.1"/>
    <property type="molecule type" value="Genomic_DNA"/>
</dbReference>
<dbReference type="Gene3D" id="3.50.50.60">
    <property type="entry name" value="FAD/NAD(P)-binding domain"/>
    <property type="match status" value="1"/>
</dbReference>
<dbReference type="PANTHER" id="PTHR13847">
    <property type="entry name" value="SARCOSINE DEHYDROGENASE-RELATED"/>
    <property type="match status" value="1"/>
</dbReference>
<dbReference type="Proteomes" id="UP000278222">
    <property type="component" value="Unassembled WGS sequence"/>
</dbReference>
<comment type="caution">
    <text evidence="3">The sequence shown here is derived from an EMBL/GenBank/DDBJ whole genome shotgun (WGS) entry which is preliminary data.</text>
</comment>
<proteinExistence type="predicted"/>
<dbReference type="Gene3D" id="3.30.9.10">
    <property type="entry name" value="D-Amino Acid Oxidase, subunit A, domain 2"/>
    <property type="match status" value="1"/>
</dbReference>
<dbReference type="GO" id="GO:0005737">
    <property type="term" value="C:cytoplasm"/>
    <property type="evidence" value="ECO:0007669"/>
    <property type="project" value="TreeGrafter"/>
</dbReference>
<dbReference type="Pfam" id="PF01266">
    <property type="entry name" value="DAO"/>
    <property type="match status" value="1"/>
</dbReference>